<comment type="caution">
    <text evidence="3">The sequence shown here is derived from an EMBL/GenBank/DDBJ whole genome shotgun (WGS) entry which is preliminary data.</text>
</comment>
<evidence type="ECO:0000256" key="2">
    <source>
        <dbReference type="ARBA" id="ARBA00023004"/>
    </source>
</evidence>
<dbReference type="AlphaFoldDB" id="A0A699Z1V3"/>
<evidence type="ECO:0000313" key="4">
    <source>
        <dbReference type="Proteomes" id="UP000485058"/>
    </source>
</evidence>
<dbReference type="GO" id="GO:0046872">
    <property type="term" value="F:metal ion binding"/>
    <property type="evidence" value="ECO:0007669"/>
    <property type="project" value="UniProtKB-KW"/>
</dbReference>
<proteinExistence type="predicted"/>
<dbReference type="InterPro" id="IPR045054">
    <property type="entry name" value="P4HA-like"/>
</dbReference>
<keyword evidence="4" id="KW-1185">Reference proteome</keyword>
<name>A0A699Z1V3_HAELA</name>
<dbReference type="EMBL" id="BLLF01000565">
    <property type="protein sequence ID" value="GFH13004.1"/>
    <property type="molecule type" value="Genomic_DNA"/>
</dbReference>
<evidence type="ECO:0000256" key="1">
    <source>
        <dbReference type="ARBA" id="ARBA00022723"/>
    </source>
</evidence>
<accession>A0A699Z1V3</accession>
<keyword evidence="3" id="KW-0223">Dioxygenase</keyword>
<protein>
    <submittedName>
        <fullName evidence="3">Fe2OG dioxygenase domain-containing protein</fullName>
    </submittedName>
</protein>
<feature type="non-terminal residue" evidence="3">
    <location>
        <position position="1"/>
    </location>
</feature>
<evidence type="ECO:0000313" key="3">
    <source>
        <dbReference type="EMBL" id="GFH13004.1"/>
    </source>
</evidence>
<feature type="non-terminal residue" evidence="3">
    <location>
        <position position="180"/>
    </location>
</feature>
<sequence>LSRAVLRLQLSSLSASMLTQPTRMSAATLTESCLHSYRSRRQLVTIIIAVIAFMVGGNSDEVLIGWRGDTYQPHAKHPTAMVSSHIEGARTGMGETEPPRAFVYHNFLTNAECDHLVDIGNKRVSRSMVVDAKTGSSKLDDIRTSYGAAFGRGEDVVIAEIEARIAEWTHLPPELGEPIQ</sequence>
<dbReference type="Proteomes" id="UP000485058">
    <property type="component" value="Unassembled WGS sequence"/>
</dbReference>
<keyword evidence="3" id="KW-0560">Oxidoreductase</keyword>
<organism evidence="3 4">
    <name type="scientific">Haematococcus lacustris</name>
    <name type="common">Green alga</name>
    <name type="synonym">Haematococcus pluvialis</name>
    <dbReference type="NCBI Taxonomy" id="44745"/>
    <lineage>
        <taxon>Eukaryota</taxon>
        <taxon>Viridiplantae</taxon>
        <taxon>Chlorophyta</taxon>
        <taxon>core chlorophytes</taxon>
        <taxon>Chlorophyceae</taxon>
        <taxon>CS clade</taxon>
        <taxon>Chlamydomonadales</taxon>
        <taxon>Haematococcaceae</taxon>
        <taxon>Haematococcus</taxon>
    </lineage>
</organism>
<keyword evidence="2" id="KW-0408">Iron</keyword>
<keyword evidence="1" id="KW-0479">Metal-binding</keyword>
<dbReference type="PANTHER" id="PTHR10869">
    <property type="entry name" value="PROLYL 4-HYDROXYLASE ALPHA SUBUNIT"/>
    <property type="match status" value="1"/>
</dbReference>
<dbReference type="Gene3D" id="2.60.120.620">
    <property type="entry name" value="q2cbj1_9rhob like domain"/>
    <property type="match status" value="1"/>
</dbReference>
<dbReference type="GO" id="GO:0005783">
    <property type="term" value="C:endoplasmic reticulum"/>
    <property type="evidence" value="ECO:0007669"/>
    <property type="project" value="TreeGrafter"/>
</dbReference>
<gene>
    <name evidence="3" type="ORF">HaLaN_08802</name>
</gene>
<dbReference type="PANTHER" id="PTHR10869:SF238">
    <property type="entry name" value="PROLYL 4-HYDROXYLASE 6-RELATED"/>
    <property type="match status" value="1"/>
</dbReference>
<dbReference type="GO" id="GO:0004656">
    <property type="term" value="F:procollagen-proline 4-dioxygenase activity"/>
    <property type="evidence" value="ECO:0007669"/>
    <property type="project" value="TreeGrafter"/>
</dbReference>
<reference evidence="3 4" key="1">
    <citation type="submission" date="2020-02" db="EMBL/GenBank/DDBJ databases">
        <title>Draft genome sequence of Haematococcus lacustris strain NIES-144.</title>
        <authorList>
            <person name="Morimoto D."/>
            <person name="Nakagawa S."/>
            <person name="Yoshida T."/>
            <person name="Sawayama S."/>
        </authorList>
    </citation>
    <scope>NUCLEOTIDE SEQUENCE [LARGE SCALE GENOMIC DNA]</scope>
    <source>
        <strain evidence="3 4">NIES-144</strain>
    </source>
</reference>